<proteinExistence type="predicted"/>
<evidence type="ECO:0000313" key="1">
    <source>
        <dbReference type="EMBL" id="KAB7499107.1"/>
    </source>
</evidence>
<dbReference type="OrthoDB" id="10262250at2759"/>
<reference evidence="1 2" key="1">
    <citation type="journal article" date="2019" name="PLoS Biol.">
        <title>Sex chromosomes control vertical transmission of feminizing Wolbachia symbionts in an isopod.</title>
        <authorList>
            <person name="Becking T."/>
            <person name="Chebbi M.A."/>
            <person name="Giraud I."/>
            <person name="Moumen B."/>
            <person name="Laverre T."/>
            <person name="Caubet Y."/>
            <person name="Peccoud J."/>
            <person name="Gilbert C."/>
            <person name="Cordaux R."/>
        </authorList>
    </citation>
    <scope>NUCLEOTIDE SEQUENCE [LARGE SCALE GENOMIC DNA]</scope>
    <source>
        <strain evidence="1">ANa2</strain>
        <tissue evidence="1">Whole body excluding digestive tract and cuticle</tissue>
    </source>
</reference>
<gene>
    <name evidence="1" type="primary">Dus2</name>
    <name evidence="1" type="ORF">Anas_09283</name>
</gene>
<organism evidence="1 2">
    <name type="scientific">Armadillidium nasatum</name>
    <dbReference type="NCBI Taxonomy" id="96803"/>
    <lineage>
        <taxon>Eukaryota</taxon>
        <taxon>Metazoa</taxon>
        <taxon>Ecdysozoa</taxon>
        <taxon>Arthropoda</taxon>
        <taxon>Crustacea</taxon>
        <taxon>Multicrustacea</taxon>
        <taxon>Malacostraca</taxon>
        <taxon>Eumalacostraca</taxon>
        <taxon>Peracarida</taxon>
        <taxon>Isopoda</taxon>
        <taxon>Oniscidea</taxon>
        <taxon>Crinocheta</taxon>
        <taxon>Armadillidiidae</taxon>
        <taxon>Armadillidium</taxon>
    </lineage>
</organism>
<dbReference type="GO" id="GO:0000049">
    <property type="term" value="F:tRNA binding"/>
    <property type="evidence" value="ECO:0007669"/>
    <property type="project" value="InterPro"/>
</dbReference>
<dbReference type="AlphaFoldDB" id="A0A5N5SYS5"/>
<accession>A0A5N5SYS5</accession>
<dbReference type="EMBL" id="SEYY01018682">
    <property type="protein sequence ID" value="KAB7499107.1"/>
    <property type="molecule type" value="Genomic_DNA"/>
</dbReference>
<keyword evidence="2" id="KW-1185">Reference proteome</keyword>
<dbReference type="Proteomes" id="UP000326759">
    <property type="component" value="Unassembled WGS sequence"/>
</dbReference>
<dbReference type="InterPro" id="IPR044463">
    <property type="entry name" value="DUS2_DSRM"/>
</dbReference>
<evidence type="ECO:0000313" key="2">
    <source>
        <dbReference type="Proteomes" id="UP000326759"/>
    </source>
</evidence>
<protein>
    <submittedName>
        <fullName evidence="1">tRNA-dihydrouridine(20) synthase [NAD(P)+]-like</fullName>
    </submittedName>
</protein>
<sequence>MKEHFSTIADSKVNSRSCAPQSIENIKIEEKEENGVKIIEMPLHFIRGNYSNANLPKMILNNHAFKNGIKLLQYNCEMVDKFFVSDVNVDGIKYRSSIKEKSRRYAEQAAALVYLHTKGLVEKYYGFIPSVGTRKHKNLVTYKAKIENKKRILDICEIKEIQYKELSIAIYITCLGV</sequence>
<comment type="caution">
    <text evidence="1">The sequence shown here is derived from an EMBL/GenBank/DDBJ whole genome shotgun (WGS) entry which is preliminary data.</text>
</comment>
<dbReference type="SUPFAM" id="SSF54768">
    <property type="entry name" value="dsRNA-binding domain-like"/>
    <property type="match status" value="1"/>
</dbReference>
<name>A0A5N5SYS5_9CRUS</name>
<dbReference type="Gene3D" id="3.30.160.20">
    <property type="match status" value="1"/>
</dbReference>
<dbReference type="CDD" id="cd19871">
    <property type="entry name" value="DSRM_DUS2L"/>
    <property type="match status" value="1"/>
</dbReference>